<comment type="caution">
    <text evidence="4">The sequence shown here is derived from an EMBL/GenBank/DDBJ whole genome shotgun (WGS) entry which is preliminary data.</text>
</comment>
<protein>
    <submittedName>
        <fullName evidence="4">TetR family transcriptional regulator</fullName>
    </submittedName>
</protein>
<dbReference type="InterPro" id="IPR023772">
    <property type="entry name" value="DNA-bd_HTH_TetR-type_CS"/>
</dbReference>
<evidence type="ECO:0000313" key="4">
    <source>
        <dbReference type="EMBL" id="PTM53333.1"/>
    </source>
</evidence>
<dbReference type="PANTHER" id="PTHR30328:SF54">
    <property type="entry name" value="HTH-TYPE TRANSCRIPTIONAL REPRESSOR SCO4008"/>
    <property type="match status" value="1"/>
</dbReference>
<dbReference type="InterPro" id="IPR009057">
    <property type="entry name" value="Homeodomain-like_sf"/>
</dbReference>
<dbReference type="SUPFAM" id="SSF46689">
    <property type="entry name" value="Homeodomain-like"/>
    <property type="match status" value="1"/>
</dbReference>
<evidence type="ECO:0000313" key="5">
    <source>
        <dbReference type="Proteomes" id="UP000241639"/>
    </source>
</evidence>
<dbReference type="PANTHER" id="PTHR30328">
    <property type="entry name" value="TRANSCRIPTIONAL REPRESSOR"/>
    <property type="match status" value="1"/>
</dbReference>
<dbReference type="Gene3D" id="1.10.357.10">
    <property type="entry name" value="Tetracycline Repressor, domain 2"/>
    <property type="match status" value="1"/>
</dbReference>
<evidence type="ECO:0000256" key="1">
    <source>
        <dbReference type="ARBA" id="ARBA00023125"/>
    </source>
</evidence>
<feature type="DNA-binding region" description="H-T-H motif" evidence="2">
    <location>
        <begin position="28"/>
        <end position="47"/>
    </location>
</feature>
<name>A0A2T4Z0S5_9BACL</name>
<evidence type="ECO:0000256" key="2">
    <source>
        <dbReference type="PROSITE-ProRule" id="PRU00335"/>
    </source>
</evidence>
<proteinExistence type="predicted"/>
<gene>
    <name evidence="4" type="ORF">C8J48_3657</name>
</gene>
<keyword evidence="1 2" id="KW-0238">DNA-binding</keyword>
<dbReference type="SUPFAM" id="SSF48498">
    <property type="entry name" value="Tetracyclin repressor-like, C-terminal domain"/>
    <property type="match status" value="1"/>
</dbReference>
<dbReference type="RefSeq" id="WP_107728615.1">
    <property type="nucleotide sequence ID" value="NZ_PZZP01000004.1"/>
</dbReference>
<keyword evidence="5" id="KW-1185">Reference proteome</keyword>
<dbReference type="PRINTS" id="PR00455">
    <property type="entry name" value="HTHTETR"/>
</dbReference>
<dbReference type="Gene3D" id="1.10.10.60">
    <property type="entry name" value="Homeodomain-like"/>
    <property type="match status" value="1"/>
</dbReference>
<reference evidence="4 5" key="1">
    <citation type="submission" date="2018-04" db="EMBL/GenBank/DDBJ databases">
        <title>Genomic Encyclopedia of Archaeal and Bacterial Type Strains, Phase II (KMG-II): from individual species to whole genera.</title>
        <authorList>
            <person name="Goeker M."/>
        </authorList>
    </citation>
    <scope>NUCLEOTIDE SEQUENCE [LARGE SCALE GENOMIC DNA]</scope>
    <source>
        <strain evidence="4 5">DSM 45169</strain>
    </source>
</reference>
<dbReference type="PROSITE" id="PS50977">
    <property type="entry name" value="HTH_TETR_2"/>
    <property type="match status" value="1"/>
</dbReference>
<accession>A0A2T4Z0S5</accession>
<sequence>MPLQRYEKEQILDACLAVFARYGYEKTSTAMLAEAAGISKALIFHHFGSKEALYFSILERCMEKVMKELRMDEPLEGEDFFTALERMSRVKLAYLKKNPNMYKLLTEAFYGTPDELKAEMVEKITFRIDRRDQVLERLFASVPLKEGVNRRKALELIQVVLKHVENKTLSAMTDQTELDEAFMEGIIDEMNDLLAMIRTGIER</sequence>
<dbReference type="Pfam" id="PF00440">
    <property type="entry name" value="TetR_N"/>
    <property type="match status" value="1"/>
</dbReference>
<dbReference type="InterPro" id="IPR036271">
    <property type="entry name" value="Tet_transcr_reg_TetR-rel_C_sf"/>
</dbReference>
<organism evidence="4 5">
    <name type="scientific">Desmospora activa DSM 45169</name>
    <dbReference type="NCBI Taxonomy" id="1121389"/>
    <lineage>
        <taxon>Bacteria</taxon>
        <taxon>Bacillati</taxon>
        <taxon>Bacillota</taxon>
        <taxon>Bacilli</taxon>
        <taxon>Bacillales</taxon>
        <taxon>Thermoactinomycetaceae</taxon>
        <taxon>Desmospora</taxon>
    </lineage>
</organism>
<dbReference type="AlphaFoldDB" id="A0A2T4Z0S5"/>
<dbReference type="Proteomes" id="UP000241639">
    <property type="component" value="Unassembled WGS sequence"/>
</dbReference>
<dbReference type="InterPro" id="IPR050109">
    <property type="entry name" value="HTH-type_TetR-like_transc_reg"/>
</dbReference>
<dbReference type="PROSITE" id="PS01081">
    <property type="entry name" value="HTH_TETR_1"/>
    <property type="match status" value="1"/>
</dbReference>
<feature type="domain" description="HTH tetR-type" evidence="3">
    <location>
        <begin position="5"/>
        <end position="65"/>
    </location>
</feature>
<dbReference type="OrthoDB" id="9780939at2"/>
<dbReference type="GO" id="GO:0006355">
    <property type="term" value="P:regulation of DNA-templated transcription"/>
    <property type="evidence" value="ECO:0007669"/>
    <property type="project" value="UniProtKB-ARBA"/>
</dbReference>
<dbReference type="InterPro" id="IPR001647">
    <property type="entry name" value="HTH_TetR"/>
</dbReference>
<evidence type="ECO:0000259" key="3">
    <source>
        <dbReference type="PROSITE" id="PS50977"/>
    </source>
</evidence>
<dbReference type="EMBL" id="PZZP01000004">
    <property type="protein sequence ID" value="PTM53333.1"/>
    <property type="molecule type" value="Genomic_DNA"/>
</dbReference>
<dbReference type="GO" id="GO:0003677">
    <property type="term" value="F:DNA binding"/>
    <property type="evidence" value="ECO:0007669"/>
    <property type="project" value="UniProtKB-UniRule"/>
</dbReference>